<dbReference type="InterPro" id="IPR036286">
    <property type="entry name" value="LexA/Signal_pep-like_sf"/>
</dbReference>
<dbReference type="InterPro" id="IPR019533">
    <property type="entry name" value="Peptidase_S26"/>
</dbReference>
<comment type="caution">
    <text evidence="8">The sequence shown here is derived from an EMBL/GenBank/DDBJ whole genome shotgun (WGS) entry which is preliminary data.</text>
</comment>
<evidence type="ECO:0000313" key="9">
    <source>
        <dbReference type="Proteomes" id="UP000655044"/>
    </source>
</evidence>
<accession>A0A8J3S198</accession>
<dbReference type="EC" id="3.4.21.89" evidence="5"/>
<keyword evidence="4 5" id="KW-0378">Hydrolase</keyword>
<feature type="domain" description="Peptidase S26" evidence="7">
    <location>
        <begin position="36"/>
        <end position="168"/>
    </location>
</feature>
<keyword evidence="3 5" id="KW-0645">Protease</keyword>
<dbReference type="InterPro" id="IPR019756">
    <property type="entry name" value="Pept_S26A_signal_pept_1_Ser-AS"/>
</dbReference>
<dbReference type="EMBL" id="BOOI01000001">
    <property type="protein sequence ID" value="GIH81823.1"/>
    <property type="molecule type" value="Genomic_DNA"/>
</dbReference>
<protein>
    <recommendedName>
        <fullName evidence="5">Signal peptidase I</fullName>
        <ecNumber evidence="5">3.4.21.89</ecNumber>
    </recommendedName>
</protein>
<dbReference type="PROSITE" id="PS00501">
    <property type="entry name" value="SPASE_I_1"/>
    <property type="match status" value="1"/>
</dbReference>
<dbReference type="GO" id="GO:0009003">
    <property type="term" value="F:signal peptidase activity"/>
    <property type="evidence" value="ECO:0007669"/>
    <property type="project" value="UniProtKB-EC"/>
</dbReference>
<keyword evidence="9" id="KW-1185">Reference proteome</keyword>
<dbReference type="PANTHER" id="PTHR43390">
    <property type="entry name" value="SIGNAL PEPTIDASE I"/>
    <property type="match status" value="1"/>
</dbReference>
<evidence type="ECO:0000313" key="8">
    <source>
        <dbReference type="EMBL" id="GIH81823.1"/>
    </source>
</evidence>
<dbReference type="GO" id="GO:0005886">
    <property type="term" value="C:plasma membrane"/>
    <property type="evidence" value="ECO:0007669"/>
    <property type="project" value="UniProtKB-SubCell"/>
</dbReference>
<dbReference type="CDD" id="cd06530">
    <property type="entry name" value="S26_SPase_I"/>
    <property type="match status" value="1"/>
</dbReference>
<dbReference type="PANTHER" id="PTHR43390:SF1">
    <property type="entry name" value="CHLOROPLAST PROCESSING PEPTIDASE"/>
    <property type="match status" value="1"/>
</dbReference>
<dbReference type="Proteomes" id="UP000655044">
    <property type="component" value="Unassembled WGS sequence"/>
</dbReference>
<evidence type="ECO:0000256" key="4">
    <source>
        <dbReference type="ARBA" id="ARBA00022801"/>
    </source>
</evidence>
<dbReference type="PRINTS" id="PR00727">
    <property type="entry name" value="LEADERPTASE"/>
</dbReference>
<evidence type="ECO:0000256" key="3">
    <source>
        <dbReference type="ARBA" id="ARBA00022670"/>
    </source>
</evidence>
<dbReference type="Gene3D" id="2.10.109.10">
    <property type="entry name" value="Umud Fragment, subunit A"/>
    <property type="match status" value="1"/>
</dbReference>
<dbReference type="SUPFAM" id="SSF51306">
    <property type="entry name" value="LexA/Signal peptidase"/>
    <property type="match status" value="1"/>
</dbReference>
<keyword evidence="6" id="KW-0732">Signal</keyword>
<evidence type="ECO:0000256" key="6">
    <source>
        <dbReference type="SAM" id="SignalP"/>
    </source>
</evidence>
<gene>
    <name evidence="8" type="ORF">Pro02_02310</name>
</gene>
<name>A0A8J3S198_PLARO</name>
<dbReference type="AlphaFoldDB" id="A0A8J3S198"/>
<dbReference type="NCBIfam" id="TIGR02227">
    <property type="entry name" value="sigpep_I_bact"/>
    <property type="match status" value="1"/>
</dbReference>
<dbReference type="RefSeq" id="WP_068928132.1">
    <property type="nucleotide sequence ID" value="NZ_BMQP01000017.1"/>
</dbReference>
<evidence type="ECO:0000256" key="1">
    <source>
        <dbReference type="ARBA" id="ARBA00004401"/>
    </source>
</evidence>
<feature type="chain" id="PRO_5039159988" description="Signal peptidase I" evidence="6">
    <location>
        <begin position="18"/>
        <end position="178"/>
    </location>
</feature>
<organism evidence="8 9">
    <name type="scientific">Planobispora rosea</name>
    <dbReference type="NCBI Taxonomy" id="35762"/>
    <lineage>
        <taxon>Bacteria</taxon>
        <taxon>Bacillati</taxon>
        <taxon>Actinomycetota</taxon>
        <taxon>Actinomycetes</taxon>
        <taxon>Streptosporangiales</taxon>
        <taxon>Streptosporangiaceae</taxon>
        <taxon>Planobispora</taxon>
    </lineage>
</organism>
<comment type="subcellular location">
    <subcellularLocation>
        <location evidence="1">Cell membrane</location>
        <topology evidence="1">Single-pass type II membrane protein</topology>
    </subcellularLocation>
    <subcellularLocation>
        <location evidence="5">Membrane</location>
        <topology evidence="5">Single-pass type II membrane protein</topology>
    </subcellularLocation>
</comment>
<evidence type="ECO:0000256" key="2">
    <source>
        <dbReference type="ARBA" id="ARBA00009370"/>
    </source>
</evidence>
<dbReference type="InterPro" id="IPR000223">
    <property type="entry name" value="Pept_S26A_signal_pept_1"/>
</dbReference>
<evidence type="ECO:0000259" key="7">
    <source>
        <dbReference type="Pfam" id="PF10502"/>
    </source>
</evidence>
<evidence type="ECO:0000256" key="5">
    <source>
        <dbReference type="RuleBase" id="RU362042"/>
    </source>
</evidence>
<dbReference type="Pfam" id="PF10502">
    <property type="entry name" value="Peptidase_S26"/>
    <property type="match status" value="1"/>
</dbReference>
<sequence length="178" mass="18967">MLASRFRLLIAASLVTALSGCSVVIDRATSAVLGEKGYVMTGESMEPTLIKGGQFTASMIRGEYIPRIGDVVVFDAPDWEEKHSFVSRVIGGPGTRVECCHSDGRLLVNGVPLEEPYLYPGDAPSDYPFAVTVPAGRLWLMSDHRAVALDSRAHQGDPGGGTIAVTDVLSVVETDDSE</sequence>
<dbReference type="PROSITE" id="PS51257">
    <property type="entry name" value="PROKAR_LIPOPROTEIN"/>
    <property type="match status" value="1"/>
</dbReference>
<comment type="similarity">
    <text evidence="2 5">Belongs to the peptidase S26 family.</text>
</comment>
<dbReference type="GO" id="GO:0004252">
    <property type="term" value="F:serine-type endopeptidase activity"/>
    <property type="evidence" value="ECO:0007669"/>
    <property type="project" value="InterPro"/>
</dbReference>
<dbReference type="GO" id="GO:0006465">
    <property type="term" value="P:signal peptide processing"/>
    <property type="evidence" value="ECO:0007669"/>
    <property type="project" value="InterPro"/>
</dbReference>
<feature type="signal peptide" evidence="6">
    <location>
        <begin position="1"/>
        <end position="17"/>
    </location>
</feature>
<reference evidence="8" key="1">
    <citation type="submission" date="2021-01" db="EMBL/GenBank/DDBJ databases">
        <title>Whole genome shotgun sequence of Planobispora rosea NBRC 15558.</title>
        <authorList>
            <person name="Komaki H."/>
            <person name="Tamura T."/>
        </authorList>
    </citation>
    <scope>NUCLEOTIDE SEQUENCE</scope>
    <source>
        <strain evidence="8">NBRC 15558</strain>
    </source>
</reference>
<comment type="catalytic activity">
    <reaction evidence="5">
        <text>Cleavage of hydrophobic, N-terminal signal or leader sequences from secreted and periplasmic proteins.</text>
        <dbReference type="EC" id="3.4.21.89"/>
    </reaction>
</comment>
<proteinExistence type="inferred from homology"/>